<feature type="domain" description="Flavin reductase like" evidence="2">
    <location>
        <begin position="19"/>
        <end position="165"/>
    </location>
</feature>
<dbReference type="PANTHER" id="PTHR43567">
    <property type="entry name" value="FLAVOREDOXIN-RELATED-RELATED"/>
    <property type="match status" value="1"/>
</dbReference>
<dbReference type="PANTHER" id="PTHR43567:SF5">
    <property type="entry name" value="HYPOTHETICAL CYTOSOLIC PROTEIN"/>
    <property type="match status" value="1"/>
</dbReference>
<dbReference type="InterPro" id="IPR052174">
    <property type="entry name" value="Flavoredoxin"/>
</dbReference>
<organism evidence="3 4">
    <name type="scientific">Candidatus Aphodoplasma excrementigallinarum</name>
    <dbReference type="NCBI Taxonomy" id="2840673"/>
    <lineage>
        <taxon>Bacteria</taxon>
        <taxon>Bacillati</taxon>
        <taxon>Bacillota</taxon>
        <taxon>Clostridia</taxon>
        <taxon>Eubacteriales</taxon>
        <taxon>Candidatus Aphodoplasma</taxon>
    </lineage>
</organism>
<dbReference type="AlphaFoldDB" id="A0A9D1SZF1"/>
<proteinExistence type="inferred from homology"/>
<sequence length="169" mass="19258">MFDQKLEVKELQENPFHLIGTEWMLVTAQDASGKVNTMTASWGGVGVLWNKNVAFVFIRPQRYTREFIEQADSFSLCFLDESYRKQLSYLGTVSGRDEDKITKAGLHTAHIGDVPVFEEARLALTIKKLYKQAFAPECFIDKSLDAQNYAQKDYHIMYIGEITGAYANN</sequence>
<dbReference type="EMBL" id="DVOF01000111">
    <property type="protein sequence ID" value="HIV02663.1"/>
    <property type="molecule type" value="Genomic_DNA"/>
</dbReference>
<evidence type="ECO:0000256" key="1">
    <source>
        <dbReference type="ARBA" id="ARBA00038054"/>
    </source>
</evidence>
<dbReference type="InterPro" id="IPR002563">
    <property type="entry name" value="Flavin_Rdtase-like_dom"/>
</dbReference>
<accession>A0A9D1SZF1</accession>
<dbReference type="InterPro" id="IPR012349">
    <property type="entry name" value="Split_barrel_FMN-bd"/>
</dbReference>
<evidence type="ECO:0000313" key="4">
    <source>
        <dbReference type="Proteomes" id="UP000886743"/>
    </source>
</evidence>
<comment type="similarity">
    <text evidence="1">Belongs to the flavoredoxin family.</text>
</comment>
<gene>
    <name evidence="3" type="ORF">IAC74_03745</name>
</gene>
<comment type="caution">
    <text evidence="3">The sequence shown here is derived from an EMBL/GenBank/DDBJ whole genome shotgun (WGS) entry which is preliminary data.</text>
</comment>
<protein>
    <submittedName>
        <fullName evidence="3">Flavin reductase family protein</fullName>
    </submittedName>
</protein>
<reference evidence="3" key="1">
    <citation type="submission" date="2020-10" db="EMBL/GenBank/DDBJ databases">
        <authorList>
            <person name="Gilroy R."/>
        </authorList>
    </citation>
    <scope>NUCLEOTIDE SEQUENCE</scope>
    <source>
        <strain evidence="3">4920</strain>
    </source>
</reference>
<dbReference type="Pfam" id="PF01613">
    <property type="entry name" value="Flavin_Reduct"/>
    <property type="match status" value="1"/>
</dbReference>
<dbReference type="GO" id="GO:0010181">
    <property type="term" value="F:FMN binding"/>
    <property type="evidence" value="ECO:0007669"/>
    <property type="project" value="InterPro"/>
</dbReference>
<reference evidence="3" key="2">
    <citation type="journal article" date="2021" name="PeerJ">
        <title>Extensive microbial diversity within the chicken gut microbiome revealed by metagenomics and culture.</title>
        <authorList>
            <person name="Gilroy R."/>
            <person name="Ravi A."/>
            <person name="Getino M."/>
            <person name="Pursley I."/>
            <person name="Horton D.L."/>
            <person name="Alikhan N.F."/>
            <person name="Baker D."/>
            <person name="Gharbi K."/>
            <person name="Hall N."/>
            <person name="Watson M."/>
            <person name="Adriaenssens E.M."/>
            <person name="Foster-Nyarko E."/>
            <person name="Jarju S."/>
            <person name="Secka A."/>
            <person name="Antonio M."/>
            <person name="Oren A."/>
            <person name="Chaudhuri R.R."/>
            <person name="La Ragione R."/>
            <person name="Hildebrand F."/>
            <person name="Pallen M.J."/>
        </authorList>
    </citation>
    <scope>NUCLEOTIDE SEQUENCE</scope>
    <source>
        <strain evidence="3">4920</strain>
    </source>
</reference>
<dbReference type="GO" id="GO:0016646">
    <property type="term" value="F:oxidoreductase activity, acting on the CH-NH group of donors, NAD or NADP as acceptor"/>
    <property type="evidence" value="ECO:0007669"/>
    <property type="project" value="UniProtKB-ARBA"/>
</dbReference>
<evidence type="ECO:0000259" key="2">
    <source>
        <dbReference type="Pfam" id="PF01613"/>
    </source>
</evidence>
<evidence type="ECO:0000313" key="3">
    <source>
        <dbReference type="EMBL" id="HIV02663.1"/>
    </source>
</evidence>
<dbReference type="SUPFAM" id="SSF50475">
    <property type="entry name" value="FMN-binding split barrel"/>
    <property type="match status" value="1"/>
</dbReference>
<dbReference type="Gene3D" id="2.30.110.10">
    <property type="entry name" value="Electron Transport, Fmn-binding Protein, Chain A"/>
    <property type="match status" value="1"/>
</dbReference>
<name>A0A9D1SZF1_9FIRM</name>
<dbReference type="Proteomes" id="UP000886743">
    <property type="component" value="Unassembled WGS sequence"/>
</dbReference>